<evidence type="ECO:0000256" key="5">
    <source>
        <dbReference type="SAM" id="MobiDB-lite"/>
    </source>
</evidence>
<keyword evidence="4 6" id="KW-0472">Membrane</keyword>
<evidence type="ECO:0000256" key="1">
    <source>
        <dbReference type="ARBA" id="ARBA00004141"/>
    </source>
</evidence>
<evidence type="ECO:0000256" key="6">
    <source>
        <dbReference type="SAM" id="Phobius"/>
    </source>
</evidence>
<feature type="transmembrane region" description="Helical" evidence="6">
    <location>
        <begin position="170"/>
        <end position="191"/>
    </location>
</feature>
<feature type="transmembrane region" description="Helical" evidence="6">
    <location>
        <begin position="87"/>
        <end position="107"/>
    </location>
</feature>
<sequence>MRWDSEHFQPAQAQTLGTPPHPARRLPEFYVKAIVHPTARTFARAAEYASWRLVWIQLAILLLIPIIMGLLRSFFRDTSTGVNTHSNIIFGLLSVITVGATIGAFIIKIVLVPVLFFIEVGLQFAAARLLRGNGHFVGHAFSMLLYLLPLSLIGGIIITLFVAFHFSTLFFAPLISLLAFCYGVVINVFVVKGVHNLNRDKSIIVVAIPYIIGLLAMCGALFALAHYLSNSLPSLH</sequence>
<accession>A0ABQ6FW05</accession>
<comment type="caution">
    <text evidence="8">The sequence shown here is derived from an EMBL/GenBank/DDBJ whole genome shotgun (WGS) entry which is preliminary data.</text>
</comment>
<keyword evidence="3 6" id="KW-1133">Transmembrane helix</keyword>
<dbReference type="Pfam" id="PF04893">
    <property type="entry name" value="Yip1"/>
    <property type="match status" value="1"/>
</dbReference>
<reference evidence="8 9" key="1">
    <citation type="submission" date="2023-02" db="EMBL/GenBank/DDBJ databases">
        <title>Dictyobacter halimunensis sp. nov., a new member of the class Ktedonobacteria from forest soil in a geothermal area.</title>
        <authorList>
            <person name="Rachmania M.K."/>
            <person name="Ningsih F."/>
            <person name="Sakai Y."/>
            <person name="Yabe S."/>
            <person name="Yokota A."/>
            <person name="Sjamsuridzal W."/>
        </authorList>
    </citation>
    <scope>NUCLEOTIDE SEQUENCE [LARGE SCALE GENOMIC DNA]</scope>
    <source>
        <strain evidence="8 9">S3.2.2.5</strain>
    </source>
</reference>
<feature type="transmembrane region" description="Helical" evidence="6">
    <location>
        <begin position="203"/>
        <end position="228"/>
    </location>
</feature>
<protein>
    <recommendedName>
        <fullName evidence="7">Yip1 domain-containing protein</fullName>
    </recommendedName>
</protein>
<name>A0ABQ6FW05_9CHLR</name>
<dbReference type="InterPro" id="IPR006977">
    <property type="entry name" value="Yip1_dom"/>
</dbReference>
<evidence type="ECO:0000256" key="4">
    <source>
        <dbReference type="ARBA" id="ARBA00023136"/>
    </source>
</evidence>
<feature type="domain" description="Yip1" evidence="7">
    <location>
        <begin position="34"/>
        <end position="217"/>
    </location>
</feature>
<comment type="subcellular location">
    <subcellularLocation>
        <location evidence="1">Membrane</location>
        <topology evidence="1">Multi-pass membrane protein</topology>
    </subcellularLocation>
</comment>
<evidence type="ECO:0000313" key="8">
    <source>
        <dbReference type="EMBL" id="GLV58437.1"/>
    </source>
</evidence>
<feature type="transmembrane region" description="Helical" evidence="6">
    <location>
        <begin position="113"/>
        <end position="131"/>
    </location>
</feature>
<evidence type="ECO:0000256" key="2">
    <source>
        <dbReference type="ARBA" id="ARBA00022692"/>
    </source>
</evidence>
<evidence type="ECO:0000256" key="3">
    <source>
        <dbReference type="ARBA" id="ARBA00022989"/>
    </source>
</evidence>
<keyword evidence="9" id="KW-1185">Reference proteome</keyword>
<gene>
    <name evidence="8" type="ORF">KDH_52700</name>
</gene>
<proteinExistence type="predicted"/>
<feature type="region of interest" description="Disordered" evidence="5">
    <location>
        <begin position="1"/>
        <end position="21"/>
    </location>
</feature>
<keyword evidence="2 6" id="KW-0812">Transmembrane</keyword>
<evidence type="ECO:0000259" key="7">
    <source>
        <dbReference type="Pfam" id="PF04893"/>
    </source>
</evidence>
<feature type="transmembrane region" description="Helical" evidence="6">
    <location>
        <begin position="54"/>
        <end position="75"/>
    </location>
</feature>
<organism evidence="8 9">
    <name type="scientific">Dictyobacter halimunensis</name>
    <dbReference type="NCBI Taxonomy" id="3026934"/>
    <lineage>
        <taxon>Bacteria</taxon>
        <taxon>Bacillati</taxon>
        <taxon>Chloroflexota</taxon>
        <taxon>Ktedonobacteria</taxon>
        <taxon>Ktedonobacterales</taxon>
        <taxon>Dictyobacteraceae</taxon>
        <taxon>Dictyobacter</taxon>
    </lineage>
</organism>
<feature type="transmembrane region" description="Helical" evidence="6">
    <location>
        <begin position="143"/>
        <end position="164"/>
    </location>
</feature>
<dbReference type="RefSeq" id="WP_338254643.1">
    <property type="nucleotide sequence ID" value="NZ_BSRI01000002.1"/>
</dbReference>
<dbReference type="EMBL" id="BSRI01000002">
    <property type="protein sequence ID" value="GLV58437.1"/>
    <property type="molecule type" value="Genomic_DNA"/>
</dbReference>
<dbReference type="Proteomes" id="UP001344906">
    <property type="component" value="Unassembled WGS sequence"/>
</dbReference>
<evidence type="ECO:0000313" key="9">
    <source>
        <dbReference type="Proteomes" id="UP001344906"/>
    </source>
</evidence>